<sequence>MTQRVWPCGVWGRPAPRPVLLGEEEAPSASSTFPKRYMGQRVEPSALPRWPRWPWSAEVLKRTPSRNAALRGERDGVMRREVAFAALPHVKKLMSNLLSLVSNYLLLSLSQHHYLQPTTQQQ</sequence>
<accession>A0A5B7FT47</accession>
<dbReference type="EMBL" id="VSRR010008290">
    <property type="protein sequence ID" value="MPC48459.1"/>
    <property type="molecule type" value="Genomic_DNA"/>
</dbReference>
<evidence type="ECO:0000313" key="2">
    <source>
        <dbReference type="Proteomes" id="UP000324222"/>
    </source>
</evidence>
<proteinExistence type="predicted"/>
<dbReference type="Proteomes" id="UP000324222">
    <property type="component" value="Unassembled WGS sequence"/>
</dbReference>
<name>A0A5B7FT47_PORTR</name>
<keyword evidence="2" id="KW-1185">Reference proteome</keyword>
<reference evidence="1 2" key="1">
    <citation type="submission" date="2019-05" db="EMBL/GenBank/DDBJ databases">
        <title>Another draft genome of Portunus trituberculatus and its Hox gene families provides insights of decapod evolution.</title>
        <authorList>
            <person name="Jeong J.-H."/>
            <person name="Song I."/>
            <person name="Kim S."/>
            <person name="Choi T."/>
            <person name="Kim D."/>
            <person name="Ryu S."/>
            <person name="Kim W."/>
        </authorList>
    </citation>
    <scope>NUCLEOTIDE SEQUENCE [LARGE SCALE GENOMIC DNA]</scope>
    <source>
        <tissue evidence="1">Muscle</tissue>
    </source>
</reference>
<protein>
    <submittedName>
        <fullName evidence="1">Uncharacterized protein</fullName>
    </submittedName>
</protein>
<gene>
    <name evidence="1" type="ORF">E2C01_042232</name>
</gene>
<organism evidence="1 2">
    <name type="scientific">Portunus trituberculatus</name>
    <name type="common">Swimming crab</name>
    <name type="synonym">Neptunus trituberculatus</name>
    <dbReference type="NCBI Taxonomy" id="210409"/>
    <lineage>
        <taxon>Eukaryota</taxon>
        <taxon>Metazoa</taxon>
        <taxon>Ecdysozoa</taxon>
        <taxon>Arthropoda</taxon>
        <taxon>Crustacea</taxon>
        <taxon>Multicrustacea</taxon>
        <taxon>Malacostraca</taxon>
        <taxon>Eumalacostraca</taxon>
        <taxon>Eucarida</taxon>
        <taxon>Decapoda</taxon>
        <taxon>Pleocyemata</taxon>
        <taxon>Brachyura</taxon>
        <taxon>Eubrachyura</taxon>
        <taxon>Portunoidea</taxon>
        <taxon>Portunidae</taxon>
        <taxon>Portuninae</taxon>
        <taxon>Portunus</taxon>
    </lineage>
</organism>
<evidence type="ECO:0000313" key="1">
    <source>
        <dbReference type="EMBL" id="MPC48459.1"/>
    </source>
</evidence>
<dbReference type="AlphaFoldDB" id="A0A5B7FT47"/>
<comment type="caution">
    <text evidence="1">The sequence shown here is derived from an EMBL/GenBank/DDBJ whole genome shotgun (WGS) entry which is preliminary data.</text>
</comment>